<dbReference type="OrthoDB" id="651281at2"/>
<sequence length="259" mass="27963">MRRIVHLSDPHFGAEEPRLVPHLLAAVAALAPDLVVMSGDLTQRARPEQFEAAARFLAACPAPVLAIAGNHDVPLYDLRLRFGDPWRRWRQSVGRDLEPVFENDALVVVAVNTANPLAWKDGKITGRQVERVARCFAEAGARRRVLVMHHPLQGPPAEPPALVGAGDALAGLVEAGTEVVLSGHLHATYVTPLTGAERILSVQAGTCLSWRVRGDGNAFNALDFDTDGVVLTHHRAGADGRFAADAAIRMERRASGWQV</sequence>
<evidence type="ECO:0000256" key="3">
    <source>
        <dbReference type="ARBA" id="ARBA00023004"/>
    </source>
</evidence>
<feature type="domain" description="Calcineurin-like phosphoesterase" evidence="5">
    <location>
        <begin position="3"/>
        <end position="186"/>
    </location>
</feature>
<gene>
    <name evidence="6" type="ORF">HYN69_06170</name>
</gene>
<dbReference type="InterPro" id="IPR004843">
    <property type="entry name" value="Calcineurin-like_PHP"/>
</dbReference>
<evidence type="ECO:0000256" key="4">
    <source>
        <dbReference type="ARBA" id="ARBA00025742"/>
    </source>
</evidence>
<comment type="similarity">
    <text evidence="4">Belongs to the cyclic nucleotide phosphodiesterase class-III family.</text>
</comment>
<keyword evidence="3" id="KW-0408">Iron</keyword>
<accession>A0A2S0UK21</accession>
<evidence type="ECO:0000256" key="2">
    <source>
        <dbReference type="ARBA" id="ARBA00022801"/>
    </source>
</evidence>
<dbReference type="SUPFAM" id="SSF56300">
    <property type="entry name" value="Metallo-dependent phosphatases"/>
    <property type="match status" value="1"/>
</dbReference>
<dbReference type="GO" id="GO:0016787">
    <property type="term" value="F:hydrolase activity"/>
    <property type="evidence" value="ECO:0007669"/>
    <property type="project" value="UniProtKB-KW"/>
</dbReference>
<dbReference type="Gene3D" id="3.60.21.10">
    <property type="match status" value="1"/>
</dbReference>
<evidence type="ECO:0000259" key="5">
    <source>
        <dbReference type="Pfam" id="PF00149"/>
    </source>
</evidence>
<protein>
    <submittedName>
        <fullName evidence="6">Phosphodiesterase</fullName>
    </submittedName>
</protein>
<proteinExistence type="inferred from homology"/>
<dbReference type="AlphaFoldDB" id="A0A2S0UK21"/>
<dbReference type="InterPro" id="IPR029052">
    <property type="entry name" value="Metallo-depent_PP-like"/>
</dbReference>
<evidence type="ECO:0000313" key="6">
    <source>
        <dbReference type="EMBL" id="AWB48159.1"/>
    </source>
</evidence>
<dbReference type="PANTHER" id="PTHR42988">
    <property type="entry name" value="PHOSPHOHYDROLASE"/>
    <property type="match status" value="1"/>
</dbReference>
<evidence type="ECO:0000256" key="1">
    <source>
        <dbReference type="ARBA" id="ARBA00022723"/>
    </source>
</evidence>
<keyword evidence="7" id="KW-1185">Reference proteome</keyword>
<name>A0A2S0UK21_9RHOB</name>
<dbReference type="PANTHER" id="PTHR42988:SF2">
    <property type="entry name" value="CYCLIC NUCLEOTIDE PHOSPHODIESTERASE CBUA0032-RELATED"/>
    <property type="match status" value="1"/>
</dbReference>
<dbReference type="EMBL" id="CP028918">
    <property type="protein sequence ID" value="AWB48159.1"/>
    <property type="molecule type" value="Genomic_DNA"/>
</dbReference>
<keyword evidence="1" id="KW-0479">Metal-binding</keyword>
<organism evidence="6 7">
    <name type="scientific">Paragemmobacter aquarius</name>
    <dbReference type="NCBI Taxonomy" id="2169400"/>
    <lineage>
        <taxon>Bacteria</taxon>
        <taxon>Pseudomonadati</taxon>
        <taxon>Pseudomonadota</taxon>
        <taxon>Alphaproteobacteria</taxon>
        <taxon>Rhodobacterales</taxon>
        <taxon>Paracoccaceae</taxon>
        <taxon>Paragemmobacter</taxon>
    </lineage>
</organism>
<dbReference type="Proteomes" id="UP000244496">
    <property type="component" value="Chromosome"/>
</dbReference>
<dbReference type="GO" id="GO:0046872">
    <property type="term" value="F:metal ion binding"/>
    <property type="evidence" value="ECO:0007669"/>
    <property type="project" value="UniProtKB-KW"/>
</dbReference>
<dbReference type="InterPro" id="IPR050884">
    <property type="entry name" value="CNP_phosphodiesterase-III"/>
</dbReference>
<dbReference type="RefSeq" id="WP_108434982.1">
    <property type="nucleotide sequence ID" value="NZ_CP028918.1"/>
</dbReference>
<reference evidence="6 7" key="1">
    <citation type="submission" date="2018-04" db="EMBL/GenBank/DDBJ databases">
        <title>Genome sequencing of Gemmobacter.</title>
        <authorList>
            <person name="Yi H."/>
            <person name="Baek M.-G."/>
        </authorList>
    </citation>
    <scope>NUCLEOTIDE SEQUENCE [LARGE SCALE GENOMIC DNA]</scope>
    <source>
        <strain evidence="6 7">HYN0069</strain>
    </source>
</reference>
<dbReference type="Pfam" id="PF00149">
    <property type="entry name" value="Metallophos"/>
    <property type="match status" value="1"/>
</dbReference>
<keyword evidence="2" id="KW-0378">Hydrolase</keyword>
<evidence type="ECO:0000313" key="7">
    <source>
        <dbReference type="Proteomes" id="UP000244496"/>
    </source>
</evidence>
<dbReference type="KEGG" id="geh:HYN69_06170"/>